<feature type="domain" description="Uracil-DNA glycosylase-like" evidence="11">
    <location>
        <begin position="109"/>
        <end position="270"/>
    </location>
</feature>
<dbReference type="SMART" id="SM00986">
    <property type="entry name" value="UDG"/>
    <property type="match status" value="1"/>
</dbReference>
<reference evidence="12" key="1">
    <citation type="submission" date="2021-06" db="EMBL/GenBank/DDBJ databases">
        <authorList>
            <person name="Kallberg Y."/>
            <person name="Tangrot J."/>
            <person name="Rosling A."/>
        </authorList>
    </citation>
    <scope>NUCLEOTIDE SEQUENCE</scope>
    <source>
        <strain evidence="12">87-6 pot B 2015</strain>
    </source>
</reference>
<evidence type="ECO:0000313" key="12">
    <source>
        <dbReference type="EMBL" id="CAG8589972.1"/>
    </source>
</evidence>
<dbReference type="EC" id="3.2.2.27" evidence="7 9"/>
<dbReference type="AlphaFoldDB" id="A0A9N9G931"/>
<dbReference type="NCBIfam" id="NF003591">
    <property type="entry name" value="PRK05254.1-4"/>
    <property type="match status" value="1"/>
</dbReference>
<dbReference type="InterPro" id="IPR002043">
    <property type="entry name" value="UDG_fam1"/>
</dbReference>
<dbReference type="Proteomes" id="UP000789375">
    <property type="component" value="Unassembled WGS sequence"/>
</dbReference>
<feature type="active site" description="Proton acceptor" evidence="7 8">
    <location>
        <position position="124"/>
    </location>
</feature>
<keyword evidence="13" id="KW-1185">Reference proteome</keyword>
<comment type="catalytic activity">
    <reaction evidence="7 9">
        <text>Hydrolyzes single-stranded DNA or mismatched double-stranded DNA and polynucleotides, releasing free uracil.</text>
        <dbReference type="EC" id="3.2.2.27"/>
    </reaction>
</comment>
<dbReference type="InterPro" id="IPR018085">
    <property type="entry name" value="Ura-DNA_Glyclase_AS"/>
</dbReference>
<dbReference type="PROSITE" id="PS00130">
    <property type="entry name" value="U_DNA_GLYCOSYLASE"/>
    <property type="match status" value="1"/>
</dbReference>
<organism evidence="12 13">
    <name type="scientific">Funneliformis mosseae</name>
    <name type="common">Endomycorrhizal fungus</name>
    <name type="synonym">Glomus mosseae</name>
    <dbReference type="NCBI Taxonomy" id="27381"/>
    <lineage>
        <taxon>Eukaryota</taxon>
        <taxon>Fungi</taxon>
        <taxon>Fungi incertae sedis</taxon>
        <taxon>Mucoromycota</taxon>
        <taxon>Glomeromycotina</taxon>
        <taxon>Glomeromycetes</taxon>
        <taxon>Glomerales</taxon>
        <taxon>Glomeraceae</taxon>
        <taxon>Funneliformis</taxon>
    </lineage>
</organism>
<dbReference type="GO" id="GO:0005739">
    <property type="term" value="C:mitochondrion"/>
    <property type="evidence" value="ECO:0007669"/>
    <property type="project" value="UniProtKB-SubCell"/>
</dbReference>
<evidence type="ECO:0000256" key="5">
    <source>
        <dbReference type="ARBA" id="ARBA00023204"/>
    </source>
</evidence>
<dbReference type="NCBIfam" id="NF003592">
    <property type="entry name" value="PRK05254.1-5"/>
    <property type="match status" value="1"/>
</dbReference>
<dbReference type="CDD" id="cd10027">
    <property type="entry name" value="UDG-F1-like"/>
    <property type="match status" value="1"/>
</dbReference>
<evidence type="ECO:0000256" key="4">
    <source>
        <dbReference type="ARBA" id="ARBA00023128"/>
    </source>
</evidence>
<dbReference type="SMART" id="SM00987">
    <property type="entry name" value="UreE_C"/>
    <property type="match status" value="1"/>
</dbReference>
<dbReference type="FunFam" id="3.40.470.10:FF:000007">
    <property type="entry name" value="Uracil-DNA glycosylase"/>
    <property type="match status" value="1"/>
</dbReference>
<feature type="region of interest" description="Disordered" evidence="10">
    <location>
        <begin position="1"/>
        <end position="25"/>
    </location>
</feature>
<dbReference type="NCBIfam" id="TIGR00628">
    <property type="entry name" value="ung"/>
    <property type="match status" value="1"/>
</dbReference>
<evidence type="ECO:0000256" key="8">
    <source>
        <dbReference type="PROSITE-ProRule" id="PRU10072"/>
    </source>
</evidence>
<comment type="subcellular location">
    <subcellularLocation>
        <location evidence="7">Mitochondrion</location>
    </subcellularLocation>
    <subcellularLocation>
        <location evidence="7">Nucleus</location>
    </subcellularLocation>
</comment>
<comment type="function">
    <text evidence="7 9">Excises uracil residues from the DNA which can arise as a result of misincorporation of dUMP residues by DNA polymerase or due to deamination of cytosine.</text>
</comment>
<dbReference type="InterPro" id="IPR036895">
    <property type="entry name" value="Uracil-DNA_glycosylase-like_sf"/>
</dbReference>
<gene>
    <name evidence="7" type="primary">UNG1</name>
    <name evidence="12" type="ORF">FMOSSE_LOCUS8386</name>
</gene>
<comment type="caution">
    <text evidence="12">The sequence shown here is derived from an EMBL/GenBank/DDBJ whole genome shotgun (WGS) entry which is preliminary data.</text>
</comment>
<dbReference type="GO" id="GO:0005634">
    <property type="term" value="C:nucleus"/>
    <property type="evidence" value="ECO:0007669"/>
    <property type="project" value="UniProtKB-SubCell"/>
</dbReference>
<sequence>MSKRKNNSASDDNKKQKIVSKTQSSLASWVKPQQTRTVVNLETLFSKTDKKVKEVLSLEIETMNSEWLKVLSGEIQKSYFIELKKFLKNEKENNQKIFPPEPEIYSWSRYTPPSLVKVVIIGQDPYHDDGQAHGLCFSVKNGVPPPPSLVNIYKALQRDIPSFQIPKHGNLVNWAKAGVLLLNTSLTVRAHNAASHSNKGWEKFTDAVIQYLSEKKHGLVFMLWGNHAIKKGKSINKAKHLVLESVHPSPLSAHRGFFECHHWSKANDYLKSLGKEEINWNNLVETTNED</sequence>
<evidence type="ECO:0000256" key="9">
    <source>
        <dbReference type="RuleBase" id="RU003780"/>
    </source>
</evidence>
<proteinExistence type="inferred from homology"/>
<evidence type="ECO:0000256" key="7">
    <source>
        <dbReference type="HAMAP-Rule" id="MF_03166"/>
    </source>
</evidence>
<evidence type="ECO:0000256" key="10">
    <source>
        <dbReference type="SAM" id="MobiDB-lite"/>
    </source>
</evidence>
<protein>
    <recommendedName>
        <fullName evidence="7 9">Uracil-DNA glycosylase</fullName>
        <shortName evidence="7">UDG</shortName>
        <ecNumber evidence="7 9">3.2.2.27</ecNumber>
    </recommendedName>
</protein>
<evidence type="ECO:0000256" key="1">
    <source>
        <dbReference type="ARBA" id="ARBA00008184"/>
    </source>
</evidence>
<dbReference type="PANTHER" id="PTHR11264:SF0">
    <property type="entry name" value="URACIL-DNA GLYCOSYLASE"/>
    <property type="match status" value="1"/>
</dbReference>
<dbReference type="Pfam" id="PF03167">
    <property type="entry name" value="UDG"/>
    <property type="match status" value="1"/>
</dbReference>
<evidence type="ECO:0000256" key="3">
    <source>
        <dbReference type="ARBA" id="ARBA00022801"/>
    </source>
</evidence>
<dbReference type="EMBL" id="CAJVPP010002166">
    <property type="protein sequence ID" value="CAG8589972.1"/>
    <property type="molecule type" value="Genomic_DNA"/>
</dbReference>
<evidence type="ECO:0000256" key="2">
    <source>
        <dbReference type="ARBA" id="ARBA00022763"/>
    </source>
</evidence>
<comment type="similarity">
    <text evidence="1 7 9">Belongs to the uracil-DNA glycosylase (UDG) superfamily. UNG family.</text>
</comment>
<dbReference type="GO" id="GO:0004844">
    <property type="term" value="F:uracil DNA N-glycosylase activity"/>
    <property type="evidence" value="ECO:0007669"/>
    <property type="project" value="UniProtKB-UniRule"/>
</dbReference>
<dbReference type="GO" id="GO:0097510">
    <property type="term" value="P:base-excision repair, AP site formation via deaminated base removal"/>
    <property type="evidence" value="ECO:0007669"/>
    <property type="project" value="TreeGrafter"/>
</dbReference>
<dbReference type="SUPFAM" id="SSF52141">
    <property type="entry name" value="Uracil-DNA glycosylase-like"/>
    <property type="match status" value="1"/>
</dbReference>
<evidence type="ECO:0000313" key="13">
    <source>
        <dbReference type="Proteomes" id="UP000789375"/>
    </source>
</evidence>
<keyword evidence="4 7" id="KW-0496">Mitochondrion</keyword>
<evidence type="ECO:0000256" key="6">
    <source>
        <dbReference type="ARBA" id="ARBA00023242"/>
    </source>
</evidence>
<dbReference type="PANTHER" id="PTHR11264">
    <property type="entry name" value="URACIL-DNA GLYCOSYLASE"/>
    <property type="match status" value="1"/>
</dbReference>
<evidence type="ECO:0000259" key="11">
    <source>
        <dbReference type="SMART" id="SM00986"/>
    </source>
</evidence>
<dbReference type="NCBIfam" id="NF003588">
    <property type="entry name" value="PRK05254.1-1"/>
    <property type="match status" value="1"/>
</dbReference>
<dbReference type="Gene3D" id="3.40.470.10">
    <property type="entry name" value="Uracil-DNA glycosylase-like domain"/>
    <property type="match status" value="1"/>
</dbReference>
<keyword evidence="6 7" id="KW-0539">Nucleus</keyword>
<dbReference type="InterPro" id="IPR005122">
    <property type="entry name" value="Uracil-DNA_glycosylase-like"/>
</dbReference>
<keyword evidence="3 7" id="KW-0378">Hydrolase</keyword>
<keyword evidence="5 7" id="KW-0234">DNA repair</keyword>
<accession>A0A9N9G931</accession>
<name>A0A9N9G931_FUNMO</name>
<dbReference type="NCBIfam" id="NF003589">
    <property type="entry name" value="PRK05254.1-2"/>
    <property type="match status" value="1"/>
</dbReference>
<keyword evidence="2 7" id="KW-0227">DNA damage</keyword>
<dbReference type="HAMAP" id="MF_00148">
    <property type="entry name" value="UDG"/>
    <property type="match status" value="1"/>
</dbReference>